<protein>
    <submittedName>
        <fullName evidence="2">Uncharacterized protein</fullName>
    </submittedName>
</protein>
<dbReference type="EMBL" id="JPWH01000031">
    <property type="protein sequence ID" value="RCK42015.1"/>
    <property type="molecule type" value="Genomic_DNA"/>
</dbReference>
<dbReference type="Proteomes" id="UP000252517">
    <property type="component" value="Unassembled WGS sequence"/>
</dbReference>
<dbReference type="AlphaFoldDB" id="A0A367WKN2"/>
<reference evidence="2 3" key="1">
    <citation type="submission" date="2014-07" db="EMBL/GenBank/DDBJ databases">
        <title>Draft genome sequence of Thalassospira profundimaris S25-3-2.</title>
        <authorList>
            <person name="Lai Q."/>
            <person name="Shao Z."/>
        </authorList>
    </citation>
    <scope>NUCLEOTIDE SEQUENCE [LARGE SCALE GENOMIC DNA]</scope>
    <source>
        <strain evidence="2 3">S25-3-2</strain>
    </source>
</reference>
<evidence type="ECO:0000256" key="1">
    <source>
        <dbReference type="SAM" id="SignalP"/>
    </source>
</evidence>
<name>A0A367WKN2_9PROT</name>
<evidence type="ECO:0000313" key="2">
    <source>
        <dbReference type="EMBL" id="RCK42015.1"/>
    </source>
</evidence>
<keyword evidence="1" id="KW-0732">Signal</keyword>
<feature type="signal peptide" evidence="1">
    <location>
        <begin position="1"/>
        <end position="25"/>
    </location>
</feature>
<sequence>MKQLTVGGLIAMAVYLFVLAVPAQAGCNTCAKQSDFFDFAYAKRMWTELRTRDQLEAEWERVGTQYEAAQKQGVFVGSGNEIRARLKELPNAKEIMQGHDLDVTYNRVWVKVASDQYAAGSIAGINQADEDRQMCEWARRDDIFNHQCNALPDWRTKEQVAADAALQIKIANQ</sequence>
<gene>
    <name evidence="2" type="ORF">TH25_23150</name>
</gene>
<organism evidence="2 3">
    <name type="scientific">Thalassospira profundimaris</name>
    <dbReference type="NCBI Taxonomy" id="502049"/>
    <lineage>
        <taxon>Bacteria</taxon>
        <taxon>Pseudomonadati</taxon>
        <taxon>Pseudomonadota</taxon>
        <taxon>Alphaproteobacteria</taxon>
        <taxon>Rhodospirillales</taxon>
        <taxon>Thalassospiraceae</taxon>
        <taxon>Thalassospira</taxon>
    </lineage>
</organism>
<accession>A0A367WKN2</accession>
<proteinExistence type="predicted"/>
<evidence type="ECO:0000313" key="3">
    <source>
        <dbReference type="Proteomes" id="UP000252517"/>
    </source>
</evidence>
<comment type="caution">
    <text evidence="2">The sequence shown here is derived from an EMBL/GenBank/DDBJ whole genome shotgun (WGS) entry which is preliminary data.</text>
</comment>
<feature type="chain" id="PRO_5016711467" evidence="1">
    <location>
        <begin position="26"/>
        <end position="173"/>
    </location>
</feature>